<dbReference type="PANTHER" id="PTHR48000:SF46">
    <property type="entry name" value="TRANSCRIPTION FACTOR MYB36"/>
    <property type="match status" value="1"/>
</dbReference>
<keyword evidence="2" id="KW-0677">Repeat</keyword>
<evidence type="ECO:0000256" key="1">
    <source>
        <dbReference type="ARBA" id="ARBA00004123"/>
    </source>
</evidence>
<dbReference type="InterPro" id="IPR017930">
    <property type="entry name" value="Myb_dom"/>
</dbReference>
<protein>
    <submittedName>
        <fullName evidence="13">Transcription factor RAX2-like</fullName>
    </submittedName>
</protein>
<gene>
    <name evidence="13" type="primary">LOC116194958</name>
    <name evidence="10" type="ORF">CDL15_Pgr010548</name>
</gene>
<dbReference type="PROSITE" id="PS51294">
    <property type="entry name" value="HTH_MYB"/>
    <property type="match status" value="2"/>
</dbReference>
<dbReference type="CDD" id="cd00167">
    <property type="entry name" value="SANT"/>
    <property type="match status" value="2"/>
</dbReference>
<evidence type="ECO:0000256" key="3">
    <source>
        <dbReference type="ARBA" id="ARBA00023015"/>
    </source>
</evidence>
<feature type="domain" description="HTH myb-type" evidence="9">
    <location>
        <begin position="9"/>
        <end position="62"/>
    </location>
</feature>
<dbReference type="SMART" id="SM00717">
    <property type="entry name" value="SANT"/>
    <property type="match status" value="2"/>
</dbReference>
<keyword evidence="12" id="KW-1185">Reference proteome</keyword>
<keyword evidence="4" id="KW-0238">DNA-binding</keyword>
<sequence>MGRAPCCDKDNVKKGPWSPEEDAKLKAYIEKYGTGGNWIALPHKIGLKRCGKSCRLRWLNYLRPNIKHGGFTEEEDNIICSLYISIGSRWSIIAAQLPGRTDNDIKNYWNTRLKKKLLGRRKQSNARGRLGTNVGADGPQDSSSSPSELSHSAFERLQLHLQLQSLQSPLSNYFYSNPALWPKLHPLLQERIIQSLHLLPQQNLGQTLDLHTPGPECDNVRGSHSEDEPNGEFYFPAMTSIQPAAQHDSLRVIYEKIENLESSQVESGAYSDALYDTRSLALGSPNSISSCSGGSMPMNYRCGVIEPNIDQYSNIHNNITELDQNTLVSKTGGIMSPEDQASDYFKESNGSKDSFLWGSIDFEMRAGPSMSWDTTSVMRHEGIY</sequence>
<feature type="domain" description="HTH myb-type" evidence="9">
    <location>
        <begin position="63"/>
        <end position="117"/>
    </location>
</feature>
<accession>A0A218XXN0</accession>
<keyword evidence="3" id="KW-0805">Transcription regulation</keyword>
<evidence type="ECO:0000259" key="9">
    <source>
        <dbReference type="PROSITE" id="PS51294"/>
    </source>
</evidence>
<dbReference type="Pfam" id="PF00249">
    <property type="entry name" value="Myb_DNA-binding"/>
    <property type="match status" value="2"/>
</dbReference>
<evidence type="ECO:0000313" key="10">
    <source>
        <dbReference type="EMBL" id="OWM89261.1"/>
    </source>
</evidence>
<comment type="subcellular location">
    <subcellularLocation>
        <location evidence="1">Nucleus</location>
    </subcellularLocation>
</comment>
<dbReference type="FunFam" id="1.10.10.60:FF:000222">
    <property type="entry name" value="Transcription factor MYB36"/>
    <property type="match status" value="1"/>
</dbReference>
<reference evidence="12" key="3">
    <citation type="journal article" date="2020" name="Plant Biotechnol. J.">
        <title>The pomegranate (Punica granatum L.) draft genome dissects genetic divergence between soft- and hard-seeded cultivars.</title>
        <authorList>
            <person name="Luo X."/>
            <person name="Li H."/>
            <person name="Wu Z."/>
            <person name="Yao W."/>
            <person name="Zhao P."/>
            <person name="Cao D."/>
            <person name="Yu H."/>
            <person name="Li K."/>
            <person name="Poudel K."/>
            <person name="Zhao D."/>
            <person name="Zhang F."/>
            <person name="Xia X."/>
            <person name="Chen L."/>
            <person name="Wang Q."/>
            <person name="Jing D."/>
            <person name="Cao S."/>
        </authorList>
    </citation>
    <scope>NUCLEOTIDE SEQUENCE [LARGE SCALE GENOMIC DNA]</scope>
</reference>
<dbReference type="PROSITE" id="PS50090">
    <property type="entry name" value="MYB_LIKE"/>
    <property type="match status" value="2"/>
</dbReference>
<dbReference type="SMR" id="A0A218XXN0"/>
<evidence type="ECO:0000313" key="12">
    <source>
        <dbReference type="Proteomes" id="UP000515151"/>
    </source>
</evidence>
<organism evidence="10 11">
    <name type="scientific">Punica granatum</name>
    <name type="common">Pomegranate</name>
    <dbReference type="NCBI Taxonomy" id="22663"/>
    <lineage>
        <taxon>Eukaryota</taxon>
        <taxon>Viridiplantae</taxon>
        <taxon>Streptophyta</taxon>
        <taxon>Embryophyta</taxon>
        <taxon>Tracheophyta</taxon>
        <taxon>Spermatophyta</taxon>
        <taxon>Magnoliopsida</taxon>
        <taxon>eudicotyledons</taxon>
        <taxon>Gunneridae</taxon>
        <taxon>Pentapetalae</taxon>
        <taxon>rosids</taxon>
        <taxon>malvids</taxon>
        <taxon>Myrtales</taxon>
        <taxon>Lythraceae</taxon>
        <taxon>Punica</taxon>
    </lineage>
</organism>
<dbReference type="GO" id="GO:0005634">
    <property type="term" value="C:nucleus"/>
    <property type="evidence" value="ECO:0007669"/>
    <property type="project" value="UniProtKB-SubCell"/>
</dbReference>
<evidence type="ECO:0000256" key="4">
    <source>
        <dbReference type="ARBA" id="ARBA00023125"/>
    </source>
</evidence>
<proteinExistence type="predicted"/>
<evidence type="ECO:0000256" key="6">
    <source>
        <dbReference type="ARBA" id="ARBA00023242"/>
    </source>
</evidence>
<evidence type="ECO:0000256" key="2">
    <source>
        <dbReference type="ARBA" id="ARBA00022737"/>
    </source>
</evidence>
<reference evidence="10" key="2">
    <citation type="submission" date="2017-06" db="EMBL/GenBank/DDBJ databases">
        <title>The pomegranate genome and the genomics of punicalagin biosynthesis.</title>
        <authorList>
            <person name="Xu C."/>
        </authorList>
    </citation>
    <scope>NUCLEOTIDE SEQUENCE [LARGE SCALE GENOMIC DNA]</scope>
    <source>
        <tissue evidence="10">Fresh leaf</tissue>
    </source>
</reference>
<evidence type="ECO:0000259" key="8">
    <source>
        <dbReference type="PROSITE" id="PS50090"/>
    </source>
</evidence>
<evidence type="ECO:0000313" key="13">
    <source>
        <dbReference type="RefSeq" id="XP_031379750.1"/>
    </source>
</evidence>
<dbReference type="AlphaFoldDB" id="A0A218XXN0"/>
<dbReference type="InterPro" id="IPR009057">
    <property type="entry name" value="Homeodomain-like_sf"/>
</dbReference>
<dbReference type="OrthoDB" id="2143914at2759"/>
<keyword evidence="5" id="KW-0804">Transcription</keyword>
<feature type="domain" description="Myb-like" evidence="8">
    <location>
        <begin position="63"/>
        <end position="113"/>
    </location>
</feature>
<dbReference type="SUPFAM" id="SSF46689">
    <property type="entry name" value="Homeodomain-like"/>
    <property type="match status" value="1"/>
</dbReference>
<dbReference type="GO" id="GO:0003677">
    <property type="term" value="F:DNA binding"/>
    <property type="evidence" value="ECO:0007669"/>
    <property type="project" value="UniProtKB-KW"/>
</dbReference>
<dbReference type="FunFam" id="1.10.10.60:FF:000015">
    <property type="entry name" value="Transcription factor RAX3"/>
    <property type="match status" value="1"/>
</dbReference>
<dbReference type="Gene3D" id="1.10.10.60">
    <property type="entry name" value="Homeodomain-like"/>
    <property type="match status" value="2"/>
</dbReference>
<dbReference type="EMBL" id="MTKT01000670">
    <property type="protein sequence ID" value="OWM89261.1"/>
    <property type="molecule type" value="Genomic_DNA"/>
</dbReference>
<keyword evidence="6" id="KW-0539">Nucleus</keyword>
<evidence type="ECO:0000256" key="5">
    <source>
        <dbReference type="ARBA" id="ARBA00023163"/>
    </source>
</evidence>
<dbReference type="InterPro" id="IPR001005">
    <property type="entry name" value="SANT/Myb"/>
</dbReference>
<dbReference type="Proteomes" id="UP000197138">
    <property type="component" value="Unassembled WGS sequence"/>
</dbReference>
<reference evidence="13" key="4">
    <citation type="submission" date="2025-04" db="UniProtKB">
        <authorList>
            <consortium name="RefSeq"/>
        </authorList>
    </citation>
    <scope>IDENTIFICATION</scope>
    <source>
        <tissue evidence="13">Leaf</tissue>
    </source>
</reference>
<feature type="domain" description="Myb-like" evidence="8">
    <location>
        <begin position="9"/>
        <end position="62"/>
    </location>
</feature>
<evidence type="ECO:0000256" key="7">
    <source>
        <dbReference type="SAM" id="MobiDB-lite"/>
    </source>
</evidence>
<dbReference type="Proteomes" id="UP000515151">
    <property type="component" value="Chromosome 2"/>
</dbReference>
<dbReference type="RefSeq" id="XP_031379750.1">
    <property type="nucleotide sequence ID" value="XM_031523890.1"/>
</dbReference>
<feature type="region of interest" description="Disordered" evidence="7">
    <location>
        <begin position="120"/>
        <end position="149"/>
    </location>
</feature>
<dbReference type="PANTHER" id="PTHR48000">
    <property type="entry name" value="OS09G0431300 PROTEIN"/>
    <property type="match status" value="1"/>
</dbReference>
<reference evidence="11" key="1">
    <citation type="journal article" date="2017" name="Plant J.">
        <title>The pomegranate (Punica granatum L.) genome and the genomics of punicalagin biosynthesis.</title>
        <authorList>
            <person name="Qin G."/>
            <person name="Xu C."/>
            <person name="Ming R."/>
            <person name="Tang H."/>
            <person name="Guyot R."/>
            <person name="Kramer E.M."/>
            <person name="Hu Y."/>
            <person name="Yi X."/>
            <person name="Qi Y."/>
            <person name="Xu X."/>
            <person name="Gao Z."/>
            <person name="Pan H."/>
            <person name="Jian J."/>
            <person name="Tian Y."/>
            <person name="Yue Z."/>
            <person name="Xu Y."/>
        </authorList>
    </citation>
    <scope>NUCLEOTIDE SEQUENCE [LARGE SCALE GENOMIC DNA]</scope>
    <source>
        <strain evidence="11">cv. Dabenzi</strain>
    </source>
</reference>
<evidence type="ECO:0000313" key="11">
    <source>
        <dbReference type="Proteomes" id="UP000197138"/>
    </source>
</evidence>
<dbReference type="GeneID" id="116194958"/>
<name>A0A218XXN0_PUNGR</name>